<dbReference type="PROSITE" id="PS51034">
    <property type="entry name" value="ZP_2"/>
    <property type="match status" value="1"/>
</dbReference>
<dbReference type="EMBL" id="JAFJMO010000003">
    <property type="protein sequence ID" value="KAJ8281909.1"/>
    <property type="molecule type" value="Genomic_DNA"/>
</dbReference>
<comment type="subcellular location">
    <subcellularLocation>
        <location evidence="2">Zona pellucida</location>
    </subcellularLocation>
    <subcellularLocation>
        <location evidence="2">Cell membrane</location>
        <topology evidence="2">Single-pass type I membrane protein</topology>
    </subcellularLocation>
</comment>
<evidence type="ECO:0000313" key="5">
    <source>
        <dbReference type="Proteomes" id="UP001152803"/>
    </source>
</evidence>
<keyword evidence="1 2" id="KW-1015">Disulfide bond</keyword>
<keyword evidence="2" id="KW-0472">Membrane</keyword>
<dbReference type="GO" id="GO:0005886">
    <property type="term" value="C:plasma membrane"/>
    <property type="evidence" value="ECO:0007669"/>
    <property type="project" value="UniProtKB-SubCell"/>
</dbReference>
<comment type="domain">
    <text evidence="2">The ZP domain is involved in the polymerization of the ZP proteins to form the zona pellucida.</text>
</comment>
<keyword evidence="2" id="KW-0964">Secreted</keyword>
<dbReference type="Pfam" id="PF00100">
    <property type="entry name" value="Zona_pellucida"/>
    <property type="match status" value="1"/>
</dbReference>
<dbReference type="GO" id="GO:0035805">
    <property type="term" value="C:egg coat"/>
    <property type="evidence" value="ECO:0007669"/>
    <property type="project" value="UniProtKB-SubCell"/>
</dbReference>
<dbReference type="GO" id="GO:0035804">
    <property type="term" value="F:structural constituent of egg coat"/>
    <property type="evidence" value="ECO:0007669"/>
    <property type="project" value="UniProtKB-UniRule"/>
</dbReference>
<dbReference type="InterPro" id="IPR055355">
    <property type="entry name" value="ZP-C"/>
</dbReference>
<keyword evidence="2" id="KW-0732">Signal</keyword>
<feature type="signal peptide" evidence="2">
    <location>
        <begin position="1"/>
        <end position="21"/>
    </location>
</feature>
<evidence type="ECO:0000313" key="4">
    <source>
        <dbReference type="EMBL" id="KAJ8281909.1"/>
    </source>
</evidence>
<evidence type="ECO:0000256" key="1">
    <source>
        <dbReference type="ARBA" id="ARBA00023157"/>
    </source>
</evidence>
<keyword evidence="2" id="KW-1003">Cell membrane</keyword>
<feature type="domain" description="ZP" evidence="3">
    <location>
        <begin position="91"/>
        <end position="341"/>
    </location>
</feature>
<dbReference type="GO" id="GO:0035803">
    <property type="term" value="P:egg coat formation"/>
    <property type="evidence" value="ECO:0007669"/>
    <property type="project" value="UniProtKB-UniRule"/>
</dbReference>
<keyword evidence="5" id="KW-1185">Reference proteome</keyword>
<dbReference type="GO" id="GO:0007339">
    <property type="term" value="P:binding of sperm to zona pellucida"/>
    <property type="evidence" value="ECO:0007669"/>
    <property type="project" value="UniProtKB-UniRule"/>
</dbReference>
<keyword evidence="2" id="KW-0272">Extracellular matrix</keyword>
<feature type="transmembrane region" description="Helical" evidence="2">
    <location>
        <begin position="427"/>
        <end position="452"/>
    </location>
</feature>
<dbReference type="InterPro" id="IPR001507">
    <property type="entry name" value="ZP_dom"/>
</dbReference>
<feature type="non-terminal residue" evidence="4">
    <location>
        <position position="457"/>
    </location>
</feature>
<organism evidence="4 5">
    <name type="scientific">Conger conger</name>
    <name type="common">Conger eel</name>
    <name type="synonym">Muraena conger</name>
    <dbReference type="NCBI Taxonomy" id="82655"/>
    <lineage>
        <taxon>Eukaryota</taxon>
        <taxon>Metazoa</taxon>
        <taxon>Chordata</taxon>
        <taxon>Craniata</taxon>
        <taxon>Vertebrata</taxon>
        <taxon>Euteleostomi</taxon>
        <taxon>Actinopterygii</taxon>
        <taxon>Neopterygii</taxon>
        <taxon>Teleostei</taxon>
        <taxon>Anguilliformes</taxon>
        <taxon>Congridae</taxon>
        <taxon>Conger</taxon>
    </lineage>
</organism>
<feature type="chain" id="PRO_5043093240" description="Zona pellucida sperm-binding protein 3" evidence="2">
    <location>
        <begin position="22"/>
        <end position="457"/>
    </location>
</feature>
<evidence type="ECO:0000256" key="2">
    <source>
        <dbReference type="RuleBase" id="RU367066"/>
    </source>
</evidence>
<dbReference type="PANTHER" id="PTHR11576">
    <property type="entry name" value="ZONA PELLUCIDA SPERM-BINDING PROTEIN 3"/>
    <property type="match status" value="1"/>
</dbReference>
<dbReference type="GO" id="GO:0032190">
    <property type="term" value="F:acrosin binding"/>
    <property type="evidence" value="ECO:0007669"/>
    <property type="project" value="TreeGrafter"/>
</dbReference>
<dbReference type="Gene3D" id="2.60.40.4100">
    <property type="entry name" value="Zona pellucida, ZP-C domain"/>
    <property type="match status" value="1"/>
</dbReference>
<dbReference type="Gene3D" id="2.60.40.3210">
    <property type="entry name" value="Zona pellucida, ZP-N domain"/>
    <property type="match status" value="1"/>
</dbReference>
<name>A0A9Q1I455_CONCO</name>
<comment type="PTM">
    <text evidence="2">Proteolytically cleaved before the transmembrane segment to yield the secreted ectodomain incorporated in the zona pellucida.</text>
</comment>
<keyword evidence="2" id="KW-0165">Cleavage on pair of basic residues</keyword>
<protein>
    <recommendedName>
        <fullName evidence="2">Zona pellucida sperm-binding protein 3</fullName>
    </recommendedName>
</protein>
<dbReference type="SMART" id="SM00241">
    <property type="entry name" value="ZP"/>
    <property type="match status" value="1"/>
</dbReference>
<sequence>MDLILCSLCLLMLSAVKKTNTQNWDTTPEMKHREQGITNVVGLEPKTVPRFYARNVYTRTESRSSIVNKPIPFHKKDQAHKHLPSEQINVTCSDSKLRVEVRKDFWGPETPHLTSADLSLGEACKSNEDTADTIVFNYGLNTCGTKRSVTNKEFVYSNFLLNTPSTGLLPQERNITAVHCHYERGAVKAIQRQELMQRSITGHFDFSLDVMSEDWQSKSNASIYFLGQTINLRVSINLHNHFGFKVYVDSCVASTSQDPGLGKSYSIIQDYGCLTNSMATRSKAKFLSPRSDHTLRFQIKAFQFKGYKHDLIFIHCAVKVSDSQAPPSDQSKSCQYDAETGRWDDLEGQQSLCDCCEMHSCGKGRRQPRHISPLQLGNNTTSLTEVVVGPLYILPVPVDDIQSWPPMSRAPWDTLSHSPGGMWRMTVVQLVAVCASVICTLCALVGLLCLCLHGPSH</sequence>
<comment type="caution">
    <text evidence="4">The sequence shown here is derived from an EMBL/GenBank/DDBJ whole genome shotgun (WGS) entry which is preliminary data.</text>
</comment>
<dbReference type="Proteomes" id="UP001152803">
    <property type="component" value="Unassembled WGS sequence"/>
</dbReference>
<keyword evidence="2" id="KW-1133">Transmembrane helix</keyword>
<comment type="function">
    <text evidence="2">Component of the zona pellucida, an extracellular matrix surrounding oocytes which mediates sperm binding, induction of the acrosome reaction and prevents post-fertilization polyspermy. The zona pellucida is composed of 3 to 4 glycoproteins, ZP1, ZP2, ZP3, and ZP4. ZP3 is essential for sperm binding and zona matrix formation.</text>
</comment>
<keyword evidence="2" id="KW-0812">Transmembrane</keyword>
<dbReference type="GO" id="GO:2000344">
    <property type="term" value="P:positive regulation of acrosome reaction"/>
    <property type="evidence" value="ECO:0007669"/>
    <property type="project" value="UniProtKB-UniRule"/>
</dbReference>
<dbReference type="Pfam" id="PF23344">
    <property type="entry name" value="ZP-N"/>
    <property type="match status" value="1"/>
</dbReference>
<accession>A0A9Q1I455</accession>
<dbReference type="OrthoDB" id="8880842at2759"/>
<proteinExistence type="inferred from homology"/>
<dbReference type="AlphaFoldDB" id="A0A9Q1I455"/>
<dbReference type="InterPro" id="IPR042235">
    <property type="entry name" value="ZP-C_dom"/>
</dbReference>
<evidence type="ECO:0000259" key="3">
    <source>
        <dbReference type="PROSITE" id="PS51034"/>
    </source>
</evidence>
<gene>
    <name evidence="4" type="ORF">COCON_G00044280</name>
</gene>
<reference evidence="4" key="1">
    <citation type="journal article" date="2023" name="Science">
        <title>Genome structures resolve the early diversification of teleost fishes.</title>
        <authorList>
            <person name="Parey E."/>
            <person name="Louis A."/>
            <person name="Montfort J."/>
            <person name="Bouchez O."/>
            <person name="Roques C."/>
            <person name="Iampietro C."/>
            <person name="Lluch J."/>
            <person name="Castinel A."/>
            <person name="Donnadieu C."/>
            <person name="Desvignes T."/>
            <person name="Floi Bucao C."/>
            <person name="Jouanno E."/>
            <person name="Wen M."/>
            <person name="Mejri S."/>
            <person name="Dirks R."/>
            <person name="Jansen H."/>
            <person name="Henkel C."/>
            <person name="Chen W.J."/>
            <person name="Zahm M."/>
            <person name="Cabau C."/>
            <person name="Klopp C."/>
            <person name="Thompson A.W."/>
            <person name="Robinson-Rechavi M."/>
            <person name="Braasch I."/>
            <person name="Lecointre G."/>
            <person name="Bobe J."/>
            <person name="Postlethwait J.H."/>
            <person name="Berthelot C."/>
            <person name="Roest Crollius H."/>
            <person name="Guiguen Y."/>
        </authorList>
    </citation>
    <scope>NUCLEOTIDE SEQUENCE</scope>
    <source>
        <strain evidence="4">Concon-B</strain>
    </source>
</reference>
<dbReference type="PANTHER" id="PTHR11576:SF2">
    <property type="entry name" value="ZONA PELLUCIDA SPERM-BINDING PROTEIN 3"/>
    <property type="match status" value="1"/>
</dbReference>
<dbReference type="FunFam" id="2.60.40.4100:FF:000002">
    <property type="entry name" value="Zona pellucida sperm-binding protein 3"/>
    <property type="match status" value="1"/>
</dbReference>
<comment type="similarity">
    <text evidence="2">Belongs to the ZP domain family. ZPC subfamily.</text>
</comment>
<dbReference type="InterPro" id="IPR055356">
    <property type="entry name" value="ZP-N"/>
</dbReference>